<evidence type="ECO:0000313" key="2">
    <source>
        <dbReference type="RefSeq" id="XP_009773701.1"/>
    </source>
</evidence>
<organism evidence="1 2">
    <name type="scientific">Nicotiana sylvestris</name>
    <name type="common">Wood tobacco</name>
    <name type="synonym">South American tobacco</name>
    <dbReference type="NCBI Taxonomy" id="4096"/>
    <lineage>
        <taxon>Eukaryota</taxon>
        <taxon>Viridiplantae</taxon>
        <taxon>Streptophyta</taxon>
        <taxon>Embryophyta</taxon>
        <taxon>Tracheophyta</taxon>
        <taxon>Spermatophyta</taxon>
        <taxon>Magnoliopsida</taxon>
        <taxon>eudicotyledons</taxon>
        <taxon>Gunneridae</taxon>
        <taxon>Pentapetalae</taxon>
        <taxon>asterids</taxon>
        <taxon>lamiids</taxon>
        <taxon>Solanales</taxon>
        <taxon>Solanaceae</taxon>
        <taxon>Nicotianoideae</taxon>
        <taxon>Nicotianeae</taxon>
        <taxon>Nicotiana</taxon>
    </lineage>
</organism>
<dbReference type="Proteomes" id="UP000189701">
    <property type="component" value="Unplaced"/>
</dbReference>
<keyword evidence="1" id="KW-1185">Reference proteome</keyword>
<evidence type="ECO:0000313" key="1">
    <source>
        <dbReference type="Proteomes" id="UP000189701"/>
    </source>
</evidence>
<feature type="non-terminal residue" evidence="2">
    <location>
        <position position="1"/>
    </location>
</feature>
<reference evidence="1" key="1">
    <citation type="journal article" date="2013" name="Genome Biol.">
        <title>Reference genomes and transcriptomes of Nicotiana sylvestris and Nicotiana tomentosiformis.</title>
        <authorList>
            <person name="Sierro N."/>
            <person name="Battey J.N."/>
            <person name="Ouadi S."/>
            <person name="Bovet L."/>
            <person name="Goepfert S."/>
            <person name="Bakaher N."/>
            <person name="Peitsch M.C."/>
            <person name="Ivanov N.V."/>
        </authorList>
    </citation>
    <scope>NUCLEOTIDE SEQUENCE [LARGE SCALE GENOMIC DNA]</scope>
</reference>
<gene>
    <name evidence="2" type="primary">LOC104223875</name>
</gene>
<dbReference type="AlphaFoldDB" id="A0A1U7W917"/>
<accession>A0A1U7W917</accession>
<proteinExistence type="predicted"/>
<protein>
    <submittedName>
        <fullName evidence="2">Uncharacterized protein LOC104223875</fullName>
    </submittedName>
</protein>
<name>A0A1U7W917_NICSY</name>
<sequence>GNGDADKLYFGLYEVWSKRWKGGLKIHCVNLTERS</sequence>
<reference evidence="2" key="2">
    <citation type="submission" date="2025-08" db="UniProtKB">
        <authorList>
            <consortium name="RefSeq"/>
        </authorList>
    </citation>
    <scope>IDENTIFICATION</scope>
    <source>
        <tissue evidence="2">Leaf</tissue>
    </source>
</reference>
<dbReference type="RefSeq" id="XP_009773701.1">
    <property type="nucleotide sequence ID" value="XM_009775399.1"/>
</dbReference>